<reference evidence="5" key="1">
    <citation type="submission" date="2022-12" db="EMBL/GenBank/DDBJ databases">
        <authorList>
            <person name="Mo P."/>
        </authorList>
    </citation>
    <scope>NUCLEOTIDE SEQUENCE [LARGE SCALE GENOMIC DNA]</scope>
    <source>
        <strain evidence="5">HUAS 3-15</strain>
    </source>
</reference>
<dbReference type="InterPro" id="IPR048197">
    <property type="entry name" value="Papain_inhib"/>
</dbReference>
<evidence type="ECO:0000313" key="5">
    <source>
        <dbReference type="Proteomes" id="UP001212821"/>
    </source>
</evidence>
<dbReference type="InterPro" id="IPR009009">
    <property type="entry name" value="RlpA-like_DPBB"/>
</dbReference>
<feature type="domain" description="RlpA-like protein double-psi beta-barrel" evidence="3">
    <location>
        <begin position="40"/>
        <end position="134"/>
    </location>
</feature>
<dbReference type="SUPFAM" id="SSF50685">
    <property type="entry name" value="Barwin-like endoglucanases"/>
    <property type="match status" value="1"/>
</dbReference>
<evidence type="ECO:0000256" key="2">
    <source>
        <dbReference type="SAM" id="SignalP"/>
    </source>
</evidence>
<dbReference type="PANTHER" id="PTHR31836">
    <property type="match status" value="1"/>
</dbReference>
<feature type="chain" id="PRO_5045307720" evidence="2">
    <location>
        <begin position="31"/>
        <end position="143"/>
    </location>
</feature>
<keyword evidence="5" id="KW-1185">Reference proteome</keyword>
<protein>
    <submittedName>
        <fullName evidence="4">RlpA-like double-psi beta-barrel domain-containing protein</fullName>
    </submittedName>
</protein>
<dbReference type="PANTHER" id="PTHR31836:SF28">
    <property type="entry name" value="SRCR DOMAIN-CONTAINING PROTEIN-RELATED"/>
    <property type="match status" value="1"/>
</dbReference>
<evidence type="ECO:0000313" key="4">
    <source>
        <dbReference type="EMBL" id="WBP90345.1"/>
    </source>
</evidence>
<feature type="signal peptide" evidence="2">
    <location>
        <begin position="1"/>
        <end position="30"/>
    </location>
</feature>
<dbReference type="InterPro" id="IPR051477">
    <property type="entry name" value="Expansin_CellWall"/>
</dbReference>
<dbReference type="Gene3D" id="2.40.40.10">
    <property type="entry name" value="RlpA-like domain"/>
    <property type="match status" value="1"/>
</dbReference>
<dbReference type="CDD" id="cd22273">
    <property type="entry name" value="DPBB_SPI-like"/>
    <property type="match status" value="1"/>
</dbReference>
<accession>A0ABY7QC66</accession>
<dbReference type="InterPro" id="IPR036908">
    <property type="entry name" value="RlpA-like_sf"/>
</dbReference>
<dbReference type="Pfam" id="PF03330">
    <property type="entry name" value="DPBB_1"/>
    <property type="match status" value="1"/>
</dbReference>
<dbReference type="RefSeq" id="WP_270149067.1">
    <property type="nucleotide sequence ID" value="NZ_CP115450.1"/>
</dbReference>
<gene>
    <name evidence="4" type="ORF">O1G21_33785</name>
</gene>
<evidence type="ECO:0000259" key="3">
    <source>
        <dbReference type="Pfam" id="PF03330"/>
    </source>
</evidence>
<organism evidence="4 5">
    <name type="scientific">Kitasatospora cathayae</name>
    <dbReference type="NCBI Taxonomy" id="3004092"/>
    <lineage>
        <taxon>Bacteria</taxon>
        <taxon>Bacillati</taxon>
        <taxon>Actinomycetota</taxon>
        <taxon>Actinomycetes</taxon>
        <taxon>Kitasatosporales</taxon>
        <taxon>Streptomycetaceae</taxon>
        <taxon>Kitasatospora</taxon>
    </lineage>
</organism>
<dbReference type="NCBIfam" id="NF041659">
    <property type="entry name" value="Papain_Inhib"/>
    <property type="match status" value="1"/>
</dbReference>
<name>A0ABY7QC66_9ACTN</name>
<proteinExistence type="predicted"/>
<keyword evidence="1 2" id="KW-0732">Signal</keyword>
<evidence type="ECO:0000256" key="1">
    <source>
        <dbReference type="ARBA" id="ARBA00022729"/>
    </source>
</evidence>
<sequence length="143" mass="14713">MPRSNRIRLWAGSLLAAGSLTLLTAGPATADVPVDQPVDGTATYYNDAGNGACGTPINASTDLLVAVPAAYWTAANPNSDPLCQGVSVQVTYNGTTITVPVADKCPTCDPAHIDLSAPAFQQLADPNLGVINVTWTFVQNNGS</sequence>
<dbReference type="EMBL" id="CP115450">
    <property type="protein sequence ID" value="WBP90345.1"/>
    <property type="molecule type" value="Genomic_DNA"/>
</dbReference>
<dbReference type="Proteomes" id="UP001212821">
    <property type="component" value="Chromosome"/>
</dbReference>